<dbReference type="Gene3D" id="3.40.309.10">
    <property type="entry name" value="Aldehyde Dehydrogenase, Chain A, domain 2"/>
    <property type="match status" value="1"/>
</dbReference>
<gene>
    <name evidence="8" type="ORF">M670_04535</name>
</gene>
<dbReference type="GO" id="GO:0006081">
    <property type="term" value="P:aldehyde metabolic process"/>
    <property type="evidence" value="ECO:0007669"/>
    <property type="project" value="InterPro"/>
</dbReference>
<evidence type="ECO:0000313" key="9">
    <source>
        <dbReference type="Proteomes" id="UP000027936"/>
    </source>
</evidence>
<dbReference type="InterPro" id="IPR012394">
    <property type="entry name" value="Aldehyde_DH_NAD(P)"/>
</dbReference>
<dbReference type="InterPro" id="IPR015590">
    <property type="entry name" value="Aldehyde_DH_dom"/>
</dbReference>
<dbReference type="GO" id="GO:0009450">
    <property type="term" value="P:gamma-aminobutyric acid catabolic process"/>
    <property type="evidence" value="ECO:0007669"/>
    <property type="project" value="InterPro"/>
</dbReference>
<evidence type="ECO:0000256" key="1">
    <source>
        <dbReference type="ARBA" id="ARBA00009986"/>
    </source>
</evidence>
<dbReference type="AlphaFoldDB" id="A0A072NHB0"/>
<dbReference type="PANTHER" id="PTHR43353">
    <property type="entry name" value="SUCCINATE-SEMIALDEHYDE DEHYDROGENASE, MITOCHONDRIAL"/>
    <property type="match status" value="1"/>
</dbReference>
<dbReference type="InterPro" id="IPR010102">
    <property type="entry name" value="Succ_semiAld_DH"/>
</dbReference>
<dbReference type="RefSeq" id="WP_035198531.1">
    <property type="nucleotide sequence ID" value="NZ_JJRY01000030.1"/>
</dbReference>
<dbReference type="PROSITE" id="PS00687">
    <property type="entry name" value="ALDEHYDE_DEHYDR_GLU"/>
    <property type="match status" value="1"/>
</dbReference>
<dbReference type="PANTHER" id="PTHR43353:SF5">
    <property type="entry name" value="SUCCINATE-SEMIALDEHYDE DEHYDROGENASE, MITOCHONDRIAL"/>
    <property type="match status" value="1"/>
</dbReference>
<dbReference type="Gene3D" id="3.40.605.10">
    <property type="entry name" value="Aldehyde Dehydrogenase, Chain A, domain 1"/>
    <property type="match status" value="1"/>
</dbReference>
<name>A0A072NHB0_SCHAZ</name>
<proteinExistence type="inferred from homology"/>
<dbReference type="OrthoDB" id="9762913at2"/>
<dbReference type="InterPro" id="IPR016162">
    <property type="entry name" value="Ald_DH_N"/>
</dbReference>
<dbReference type="PROSITE" id="PS00070">
    <property type="entry name" value="ALDEHYDE_DEHYDR_CYS"/>
    <property type="match status" value="1"/>
</dbReference>
<dbReference type="InterPro" id="IPR050740">
    <property type="entry name" value="Aldehyde_DH_Superfamily"/>
</dbReference>
<feature type="active site" evidence="4">
    <location>
        <position position="288"/>
    </location>
</feature>
<feature type="domain" description="Aldehyde dehydrogenase" evidence="7">
    <location>
        <begin position="18"/>
        <end position="478"/>
    </location>
</feature>
<protein>
    <recommendedName>
        <fullName evidence="3">Aldehyde dehydrogenase</fullName>
    </recommendedName>
</protein>
<evidence type="ECO:0000313" key="8">
    <source>
        <dbReference type="EMBL" id="KEF36298.1"/>
    </source>
</evidence>
<dbReference type="EMBL" id="JJRY01000030">
    <property type="protein sequence ID" value="KEF36298.1"/>
    <property type="molecule type" value="Genomic_DNA"/>
</dbReference>
<comment type="similarity">
    <text evidence="1 3 6">Belongs to the aldehyde dehydrogenase family.</text>
</comment>
<reference evidence="8 9" key="1">
    <citation type="submission" date="2014-04" db="EMBL/GenBank/DDBJ databases">
        <title>Draft genome sequence of Bacillus azotoformans MEV2011, a (co-) denitrifying strain unable to grow in the presence of oxygen.</title>
        <authorList>
            <person name="Nielsen M."/>
            <person name="Schreiber L."/>
            <person name="Finster K."/>
            <person name="Schramm A."/>
        </authorList>
    </citation>
    <scope>NUCLEOTIDE SEQUENCE [LARGE SCALE GENOMIC DNA]</scope>
    <source>
        <strain evidence="8 9">MEV2011</strain>
    </source>
</reference>
<evidence type="ECO:0000256" key="6">
    <source>
        <dbReference type="RuleBase" id="RU003345"/>
    </source>
</evidence>
<dbReference type="Pfam" id="PF00171">
    <property type="entry name" value="Aldedh"/>
    <property type="match status" value="1"/>
</dbReference>
<accession>A0A072NHB0</accession>
<dbReference type="InterPro" id="IPR016163">
    <property type="entry name" value="Ald_DH_C"/>
</dbReference>
<dbReference type="FunFam" id="3.40.309.10:FF:000004">
    <property type="entry name" value="Succinate-semialdehyde dehydrogenase I"/>
    <property type="match status" value="1"/>
</dbReference>
<dbReference type="SUPFAM" id="SSF53720">
    <property type="entry name" value="ALDH-like"/>
    <property type="match status" value="1"/>
</dbReference>
<dbReference type="InterPro" id="IPR029510">
    <property type="entry name" value="Ald_DH_CS_GLU"/>
</dbReference>
<evidence type="ECO:0000256" key="5">
    <source>
        <dbReference type="PROSITE-ProRule" id="PRU10007"/>
    </source>
</evidence>
<comment type="caution">
    <text evidence="8">The sequence shown here is derived from an EMBL/GenBank/DDBJ whole genome shotgun (WGS) entry which is preliminary data.</text>
</comment>
<feature type="active site" evidence="4 5">
    <location>
        <position position="254"/>
    </location>
</feature>
<dbReference type="CDD" id="cd07103">
    <property type="entry name" value="ALDH_F5_SSADH_GabD"/>
    <property type="match status" value="1"/>
</dbReference>
<sequence length="482" mass="52495">MSVTGQVQQYDMYINGKWVGSESGEVIDVINPATNEVVATVPKGGTTEAKLAVDAAYNALQEWSKKTADERGRLLMNWFNLIDQNKEEIGKIMTMEQGKPVKEAVGEMNYANSFISWYAEEGKRIYGETIPASHPDKRILVRKEPVGVVAAITPWNFPAAMITRKVAPALAAGCTAVVKPATQTPLTALKMAEYAEKAGIPKGVINIVIGKSNEIGETWLNDSRVRKITFTGSTEVGKTLMRGAAENVKKISLELGGNAPFIVMDDANLEKAAKGLMASKFRNAGQTCICTNRIYVQESIKDQFVEIFKNELSKLKVGNGLEEGTDIGPLIDQAAVNKVKELLDDAVEKGGNIVYSGETPEASDGYYFNPTIITNVQDDMLCVNEEIFGPLASILTFTTEEEVIQRANNTVYGLSAYVYTENLSRAIRISEQLEYGIIGLNDGLPSTAQAPFGGYKESGLGREGGHFGIEEFLEVKYISIAL</sequence>
<dbReference type="PIRSF" id="PIRSF036492">
    <property type="entry name" value="ALDH"/>
    <property type="match status" value="1"/>
</dbReference>
<evidence type="ECO:0000256" key="3">
    <source>
        <dbReference type="PIRNR" id="PIRNR036492"/>
    </source>
</evidence>
<evidence type="ECO:0000256" key="4">
    <source>
        <dbReference type="PIRSR" id="PIRSR036492-1"/>
    </source>
</evidence>
<dbReference type="GO" id="GO:0004777">
    <property type="term" value="F:succinate-semialdehyde dehydrogenase (NAD+) activity"/>
    <property type="evidence" value="ECO:0007669"/>
    <property type="project" value="TreeGrafter"/>
</dbReference>
<dbReference type="InterPro" id="IPR016161">
    <property type="entry name" value="Ald_DH/histidinol_DH"/>
</dbReference>
<dbReference type="NCBIfam" id="TIGR01780">
    <property type="entry name" value="SSADH"/>
    <property type="match status" value="1"/>
</dbReference>
<dbReference type="PATRIC" id="fig|1348973.3.peg.4402"/>
<evidence type="ECO:0000256" key="2">
    <source>
        <dbReference type="ARBA" id="ARBA00023002"/>
    </source>
</evidence>
<keyword evidence="2 3" id="KW-0560">Oxidoreductase</keyword>
<evidence type="ECO:0000259" key="7">
    <source>
        <dbReference type="Pfam" id="PF00171"/>
    </source>
</evidence>
<dbReference type="FunFam" id="3.40.605.10:FF:000005">
    <property type="entry name" value="Succinate-semialdehyde dehydrogenase I"/>
    <property type="match status" value="1"/>
</dbReference>
<dbReference type="InterPro" id="IPR016160">
    <property type="entry name" value="Ald_DH_CS_CYS"/>
</dbReference>
<organism evidence="8 9">
    <name type="scientific">Schinkia azotoformans MEV2011</name>
    <dbReference type="NCBI Taxonomy" id="1348973"/>
    <lineage>
        <taxon>Bacteria</taxon>
        <taxon>Bacillati</taxon>
        <taxon>Bacillota</taxon>
        <taxon>Bacilli</taxon>
        <taxon>Bacillales</taxon>
        <taxon>Bacillaceae</taxon>
        <taxon>Calidifontibacillus/Schinkia group</taxon>
        <taxon>Schinkia</taxon>
    </lineage>
</organism>
<dbReference type="Proteomes" id="UP000027936">
    <property type="component" value="Unassembled WGS sequence"/>
</dbReference>